<dbReference type="GO" id="GO:0008757">
    <property type="term" value="F:S-adenosylmethionine-dependent methyltransferase activity"/>
    <property type="evidence" value="ECO:0007669"/>
    <property type="project" value="InterPro"/>
</dbReference>
<dbReference type="STRING" id="235985.SAMN05414137_108142"/>
<dbReference type="SUPFAM" id="SSF53335">
    <property type="entry name" value="S-adenosyl-L-methionine-dependent methyltransferases"/>
    <property type="match status" value="1"/>
</dbReference>
<protein>
    <submittedName>
        <fullName evidence="2">Ubiquinone/menaquinone biosynthesis C-methylase UbiE</fullName>
    </submittedName>
</protein>
<keyword evidence="2" id="KW-0830">Ubiquinone</keyword>
<evidence type="ECO:0000259" key="1">
    <source>
        <dbReference type="Pfam" id="PF08241"/>
    </source>
</evidence>
<dbReference type="Gene3D" id="3.40.50.150">
    <property type="entry name" value="Vaccinia Virus protein VP39"/>
    <property type="match status" value="1"/>
</dbReference>
<evidence type="ECO:0000313" key="2">
    <source>
        <dbReference type="EMBL" id="SEL39592.1"/>
    </source>
</evidence>
<dbReference type="RefSeq" id="WP_042447927.1">
    <property type="nucleotide sequence ID" value="NZ_BBPN01000013.1"/>
</dbReference>
<dbReference type="EMBL" id="FOAZ01000008">
    <property type="protein sequence ID" value="SEL39592.1"/>
    <property type="molecule type" value="Genomic_DNA"/>
</dbReference>
<sequence>MNTQQTAPSPGAQAAESYLRAFHDNTPGLQSQGVEAHRAEDGRTSYEVLADRVGPVRRVLDLGCADGALLALFAGRGAQELAGVDLSSGELEIARRRPELADAHLHHGRAQQLPFPDDRFDAVVSHMAFMLMADVDQVAAEAARVLAPGGTLAVAVGGGPLGGDGMDLFLDLARPYLDATPKPQGRPRLGDPRSRKREGLDEILTPFGFAPVEWLPFALRMDGTPEEVWQRMLDTFYDVTQLDATSLERLHQEFLDAAAAQVAPDGRLPSGLRINLATTRLAAVQDRLG</sequence>
<dbReference type="AlphaFoldDB" id="A0A1H7PV25"/>
<keyword evidence="2" id="KW-0808">Transferase</keyword>
<feature type="domain" description="Methyltransferase type 11" evidence="1">
    <location>
        <begin position="60"/>
        <end position="153"/>
    </location>
</feature>
<name>A0A1H7PV25_STRJI</name>
<dbReference type="Pfam" id="PF08241">
    <property type="entry name" value="Methyltransf_11"/>
    <property type="match status" value="1"/>
</dbReference>
<dbReference type="Proteomes" id="UP000183015">
    <property type="component" value="Unassembled WGS sequence"/>
</dbReference>
<evidence type="ECO:0000313" key="3">
    <source>
        <dbReference type="Proteomes" id="UP000183015"/>
    </source>
</evidence>
<proteinExistence type="predicted"/>
<keyword evidence="3" id="KW-1185">Reference proteome</keyword>
<dbReference type="PANTHER" id="PTHR42912">
    <property type="entry name" value="METHYLTRANSFERASE"/>
    <property type="match status" value="1"/>
</dbReference>
<dbReference type="InterPro" id="IPR050508">
    <property type="entry name" value="Methyltransf_Superfamily"/>
</dbReference>
<dbReference type="CDD" id="cd02440">
    <property type="entry name" value="AdoMet_MTases"/>
    <property type="match status" value="1"/>
</dbReference>
<accession>A0A1H7PV25</accession>
<gene>
    <name evidence="2" type="ORF">SAMN05414137_108142</name>
</gene>
<dbReference type="eggNOG" id="COG2226">
    <property type="taxonomic scope" value="Bacteria"/>
</dbReference>
<dbReference type="InterPro" id="IPR029063">
    <property type="entry name" value="SAM-dependent_MTases_sf"/>
</dbReference>
<dbReference type="OrthoDB" id="65624at2"/>
<dbReference type="GO" id="GO:0032259">
    <property type="term" value="P:methylation"/>
    <property type="evidence" value="ECO:0007669"/>
    <property type="project" value="UniProtKB-KW"/>
</dbReference>
<organism evidence="2 3">
    <name type="scientific">Streptacidiphilus jiangxiensis</name>
    <dbReference type="NCBI Taxonomy" id="235985"/>
    <lineage>
        <taxon>Bacteria</taxon>
        <taxon>Bacillati</taxon>
        <taxon>Actinomycetota</taxon>
        <taxon>Actinomycetes</taxon>
        <taxon>Kitasatosporales</taxon>
        <taxon>Streptomycetaceae</taxon>
        <taxon>Streptacidiphilus</taxon>
    </lineage>
</organism>
<keyword evidence="2" id="KW-0489">Methyltransferase</keyword>
<reference evidence="3" key="1">
    <citation type="submission" date="2016-10" db="EMBL/GenBank/DDBJ databases">
        <authorList>
            <person name="Varghese N."/>
        </authorList>
    </citation>
    <scope>NUCLEOTIDE SEQUENCE [LARGE SCALE GENOMIC DNA]</scope>
    <source>
        <strain evidence="3">DSM 45096 / BCRC 16803 / CGMCC 4.1857 / CIP 109030 / JCM 12277 / KCTC 19219 / NBRC 100920 / 33214</strain>
    </source>
</reference>
<dbReference type="InterPro" id="IPR013216">
    <property type="entry name" value="Methyltransf_11"/>
</dbReference>